<evidence type="ECO:0000313" key="3">
    <source>
        <dbReference type="Proteomes" id="UP001190700"/>
    </source>
</evidence>
<organism evidence="2 3">
    <name type="scientific">Cymbomonas tetramitiformis</name>
    <dbReference type="NCBI Taxonomy" id="36881"/>
    <lineage>
        <taxon>Eukaryota</taxon>
        <taxon>Viridiplantae</taxon>
        <taxon>Chlorophyta</taxon>
        <taxon>Pyramimonadophyceae</taxon>
        <taxon>Pyramimonadales</taxon>
        <taxon>Pyramimonadaceae</taxon>
        <taxon>Cymbomonas</taxon>
    </lineage>
</organism>
<dbReference type="PANTHER" id="PTHR28661">
    <property type="entry name" value="SJOEGREN SYNDROME NUCLEAR AUTOANTIGEN 1"/>
    <property type="match status" value="1"/>
</dbReference>
<dbReference type="InterPro" id="IPR033362">
    <property type="entry name" value="SSNA1_fam"/>
</dbReference>
<comment type="caution">
    <text evidence="2">The sequence shown here is derived from an EMBL/GenBank/DDBJ whole genome shotgun (WGS) entry which is preliminary data.</text>
</comment>
<dbReference type="AlphaFoldDB" id="A0AAE0ENY7"/>
<sequence length="151" mass="17042">MQGIDQQLLANLLEDMKKKRDELDREICAEEQEKQSLQSDIQILQKRKAQLEDSISQKAAIQYTCGQTLEETENAYSKIVQSSSSLLQVLKAQGAHLQRRAIESPVQPTHREPLQQLPTTVHTAPLDASEIKYHMQAAQHNFQSSSYQGGV</sequence>
<reference evidence="2 3" key="1">
    <citation type="journal article" date="2015" name="Genome Biol. Evol.">
        <title>Comparative Genomics of a Bacterivorous Green Alga Reveals Evolutionary Causalities and Consequences of Phago-Mixotrophic Mode of Nutrition.</title>
        <authorList>
            <person name="Burns J.A."/>
            <person name="Paasch A."/>
            <person name="Narechania A."/>
            <person name="Kim E."/>
        </authorList>
    </citation>
    <scope>NUCLEOTIDE SEQUENCE [LARGE SCALE GENOMIC DNA]</scope>
    <source>
        <strain evidence="2 3">PLY_AMNH</strain>
    </source>
</reference>
<dbReference type="PANTHER" id="PTHR28661:SF1">
    <property type="entry name" value="MICROTUBULE NUCLEATION FACTOR SSNA1"/>
    <property type="match status" value="1"/>
</dbReference>
<gene>
    <name evidence="2" type="ORF">CYMTET_54205</name>
</gene>
<keyword evidence="3" id="KW-1185">Reference proteome</keyword>
<dbReference type="GO" id="GO:0036064">
    <property type="term" value="C:ciliary basal body"/>
    <property type="evidence" value="ECO:0007669"/>
    <property type="project" value="TreeGrafter"/>
</dbReference>
<keyword evidence="1" id="KW-0175">Coiled coil</keyword>
<dbReference type="EMBL" id="LGRX02035264">
    <property type="protein sequence ID" value="KAK3235598.1"/>
    <property type="molecule type" value="Genomic_DNA"/>
</dbReference>
<feature type="coiled-coil region" evidence="1">
    <location>
        <begin position="6"/>
        <end position="54"/>
    </location>
</feature>
<evidence type="ECO:0000256" key="1">
    <source>
        <dbReference type="SAM" id="Coils"/>
    </source>
</evidence>
<evidence type="ECO:0000313" key="2">
    <source>
        <dbReference type="EMBL" id="KAK3235598.1"/>
    </source>
</evidence>
<proteinExistence type="predicted"/>
<protein>
    <submittedName>
        <fullName evidence="2">Uncharacterized protein</fullName>
    </submittedName>
</protein>
<accession>A0AAE0ENY7</accession>
<name>A0AAE0ENY7_9CHLO</name>
<dbReference type="Proteomes" id="UP001190700">
    <property type="component" value="Unassembled WGS sequence"/>
</dbReference>